<dbReference type="GeneID" id="84592051"/>
<evidence type="ECO:0000313" key="2">
    <source>
        <dbReference type="RefSeq" id="XP_059601418.1"/>
    </source>
</evidence>
<dbReference type="KEGG" id="ang:An09g04770"/>
<reference evidence="2" key="2">
    <citation type="submission" date="2025-08" db="UniProtKB">
        <authorList>
            <consortium name="RefSeq"/>
        </authorList>
    </citation>
    <scope>IDENTIFICATION</scope>
</reference>
<dbReference type="RefSeq" id="XP_059601418.1">
    <property type="nucleotide sequence ID" value="XM_059749800.1"/>
</dbReference>
<sequence>MVIFSFSFHRRELGRQRSHRGRLKGIKGPPQGMKGGRLREGGELILGLLSERRGCREPAGDDGEREIRERAQEKCSAGRKQPNLGNVNTGQGMVISKRVGGRGSFVSDAASGAQGVVATWSSRITALAGRVETVTNLSGWITDTPRGLDTDEEENSGHLTTSIMKWRSDIGIAAGSHWKHRTRSSPSECLKFWLLFPFFRGLIGGGGSSVVLGLLPDRKWRPVNSGETPPPDWKTEVPGRSGLGLLEPLREGEDPWVTAGGIDRKSLMNALLASGWADYLWLLSPWRLLREQAISHEPILPTRIRIYVGYPIVAL</sequence>
<dbReference type="AlphaFoldDB" id="A0AAJ8BPR0"/>
<protein>
    <submittedName>
        <fullName evidence="2">Uncharacterized protein</fullName>
    </submittedName>
</protein>
<feature type="compositionally biased region" description="Basic residues" evidence="1">
    <location>
        <begin position="16"/>
        <end position="25"/>
    </location>
</feature>
<proteinExistence type="predicted"/>
<dbReference type="VEuPathDB" id="FungiDB:An09g04770"/>
<organism evidence="2">
    <name type="scientific">Aspergillus niger</name>
    <dbReference type="NCBI Taxonomy" id="5061"/>
    <lineage>
        <taxon>Eukaryota</taxon>
        <taxon>Fungi</taxon>
        <taxon>Dikarya</taxon>
        <taxon>Ascomycota</taxon>
        <taxon>Pezizomycotina</taxon>
        <taxon>Eurotiomycetes</taxon>
        <taxon>Eurotiomycetidae</taxon>
        <taxon>Eurotiales</taxon>
        <taxon>Aspergillaceae</taxon>
        <taxon>Aspergillus</taxon>
        <taxon>Aspergillus subgen. Circumdati</taxon>
    </lineage>
</organism>
<reference evidence="2" key="1">
    <citation type="submission" date="2025-02" db="EMBL/GenBank/DDBJ databases">
        <authorList>
            <consortium name="NCBI Genome Project"/>
        </authorList>
    </citation>
    <scope>NUCLEOTIDE SEQUENCE</scope>
</reference>
<feature type="region of interest" description="Disordered" evidence="1">
    <location>
        <begin position="15"/>
        <end position="36"/>
    </location>
</feature>
<accession>A0AAJ8BPR0</accession>
<name>A0AAJ8BPR0_ASPNG</name>
<gene>
    <name evidence="2" type="ORF">An09g04770</name>
</gene>
<evidence type="ECO:0000256" key="1">
    <source>
        <dbReference type="SAM" id="MobiDB-lite"/>
    </source>
</evidence>